<comment type="caution">
    <text evidence="2">The sequence shown here is derived from an EMBL/GenBank/DDBJ whole genome shotgun (WGS) entry which is preliminary data.</text>
</comment>
<keyword evidence="1" id="KW-0812">Transmembrane</keyword>
<sequence>MVPRILLRLLLRWRRWRREMGWRWRGGLVVLLLVLGWELLLLLLLRRRGRNASRKLIPAKAESKLDFAGGGGGLGGGAEGDTALRRFSVSSLPANASRSAARLVVKERTGV</sequence>
<feature type="transmembrane region" description="Helical" evidence="1">
    <location>
        <begin position="22"/>
        <end position="45"/>
    </location>
</feature>
<evidence type="ECO:0000313" key="3">
    <source>
        <dbReference type="Proteomes" id="UP000807342"/>
    </source>
</evidence>
<keyword evidence="3" id="KW-1185">Reference proteome</keyword>
<name>A0A9P5XKY2_9AGAR</name>
<evidence type="ECO:0000313" key="2">
    <source>
        <dbReference type="EMBL" id="KAF9453362.1"/>
    </source>
</evidence>
<keyword evidence="1" id="KW-1133">Transmembrane helix</keyword>
<dbReference type="Proteomes" id="UP000807342">
    <property type="component" value="Unassembled WGS sequence"/>
</dbReference>
<organism evidence="2 3">
    <name type="scientific">Macrolepiota fuliginosa MF-IS2</name>
    <dbReference type="NCBI Taxonomy" id="1400762"/>
    <lineage>
        <taxon>Eukaryota</taxon>
        <taxon>Fungi</taxon>
        <taxon>Dikarya</taxon>
        <taxon>Basidiomycota</taxon>
        <taxon>Agaricomycotina</taxon>
        <taxon>Agaricomycetes</taxon>
        <taxon>Agaricomycetidae</taxon>
        <taxon>Agaricales</taxon>
        <taxon>Agaricineae</taxon>
        <taxon>Agaricaceae</taxon>
        <taxon>Macrolepiota</taxon>
    </lineage>
</organism>
<protein>
    <submittedName>
        <fullName evidence="2">Uncharacterized protein</fullName>
    </submittedName>
</protein>
<accession>A0A9P5XKY2</accession>
<evidence type="ECO:0000256" key="1">
    <source>
        <dbReference type="SAM" id="Phobius"/>
    </source>
</evidence>
<proteinExistence type="predicted"/>
<reference evidence="2" key="1">
    <citation type="submission" date="2020-11" db="EMBL/GenBank/DDBJ databases">
        <authorList>
            <consortium name="DOE Joint Genome Institute"/>
            <person name="Ahrendt S."/>
            <person name="Riley R."/>
            <person name="Andreopoulos W."/>
            <person name="Labutti K."/>
            <person name="Pangilinan J."/>
            <person name="Ruiz-Duenas F.J."/>
            <person name="Barrasa J.M."/>
            <person name="Sanchez-Garcia M."/>
            <person name="Camarero S."/>
            <person name="Miyauchi S."/>
            <person name="Serrano A."/>
            <person name="Linde D."/>
            <person name="Babiker R."/>
            <person name="Drula E."/>
            <person name="Ayuso-Fernandez I."/>
            <person name="Pacheco R."/>
            <person name="Padilla G."/>
            <person name="Ferreira P."/>
            <person name="Barriuso J."/>
            <person name="Kellner H."/>
            <person name="Castanera R."/>
            <person name="Alfaro M."/>
            <person name="Ramirez L."/>
            <person name="Pisabarro A.G."/>
            <person name="Kuo A."/>
            <person name="Tritt A."/>
            <person name="Lipzen A."/>
            <person name="He G."/>
            <person name="Yan M."/>
            <person name="Ng V."/>
            <person name="Cullen D."/>
            <person name="Martin F."/>
            <person name="Rosso M.-N."/>
            <person name="Henrissat B."/>
            <person name="Hibbett D."/>
            <person name="Martinez A.T."/>
            <person name="Grigoriev I.V."/>
        </authorList>
    </citation>
    <scope>NUCLEOTIDE SEQUENCE</scope>
    <source>
        <strain evidence="2">MF-IS2</strain>
    </source>
</reference>
<dbReference type="EMBL" id="MU151062">
    <property type="protein sequence ID" value="KAF9453362.1"/>
    <property type="molecule type" value="Genomic_DNA"/>
</dbReference>
<keyword evidence="1" id="KW-0472">Membrane</keyword>
<gene>
    <name evidence="2" type="ORF">P691DRAFT_63331</name>
</gene>
<dbReference type="AlphaFoldDB" id="A0A9P5XKY2"/>